<dbReference type="PANTHER" id="PTHR35910:SF6">
    <property type="entry name" value="2EXR DOMAIN-CONTAINING PROTEIN"/>
    <property type="match status" value="1"/>
</dbReference>
<accession>A0AAI8YQL5</accession>
<dbReference type="InterPro" id="IPR045518">
    <property type="entry name" value="2EXR"/>
</dbReference>
<keyword evidence="3" id="KW-1185">Reference proteome</keyword>
<reference evidence="2" key="1">
    <citation type="submission" date="2023-10" db="EMBL/GenBank/DDBJ databases">
        <authorList>
            <person name="Hackl T."/>
        </authorList>
    </citation>
    <scope>NUCLEOTIDE SEQUENCE</scope>
</reference>
<sequence>MSSQAAFTLFPLLPAELRLDIWRLSCHQRVVEVFYDSEQDQCTTTATPPAVLHACHESRLEALRIYKMSFGTKTHEPRIYFCHDMDTLYLPRPPFMGYDNDSRSFTELVMDADDIVNLAIDHVQPTVRRPWETYSKYALMQSFPRVREVFLVLDTGLPADEDCHGDVGLADPAGDMSDLCRLLADVKESFTYEVGGAYKIGEKEDEFVEQPRLPPLVLKSKVMSGHQE</sequence>
<organism evidence="2 3">
    <name type="scientific">Anthostomella pinea</name>
    <dbReference type="NCBI Taxonomy" id="933095"/>
    <lineage>
        <taxon>Eukaryota</taxon>
        <taxon>Fungi</taxon>
        <taxon>Dikarya</taxon>
        <taxon>Ascomycota</taxon>
        <taxon>Pezizomycotina</taxon>
        <taxon>Sordariomycetes</taxon>
        <taxon>Xylariomycetidae</taxon>
        <taxon>Xylariales</taxon>
        <taxon>Xylariaceae</taxon>
        <taxon>Anthostomella</taxon>
    </lineage>
</organism>
<dbReference type="EMBL" id="CAUWAG010000020">
    <property type="protein sequence ID" value="CAJ2513789.1"/>
    <property type="molecule type" value="Genomic_DNA"/>
</dbReference>
<name>A0AAI8YQL5_9PEZI</name>
<protein>
    <submittedName>
        <fullName evidence="2">Uu.00g019080.m01.CDS01</fullName>
    </submittedName>
</protein>
<evidence type="ECO:0000313" key="2">
    <source>
        <dbReference type="EMBL" id="CAJ2513789.1"/>
    </source>
</evidence>
<dbReference type="AlphaFoldDB" id="A0AAI8YQL5"/>
<dbReference type="Proteomes" id="UP001295740">
    <property type="component" value="Unassembled WGS sequence"/>
</dbReference>
<dbReference type="PANTHER" id="PTHR35910">
    <property type="entry name" value="2EXR DOMAIN-CONTAINING PROTEIN"/>
    <property type="match status" value="1"/>
</dbReference>
<gene>
    <name evidence="2" type="ORF">KHLLAP_LOCUS14257</name>
</gene>
<comment type="caution">
    <text evidence="2">The sequence shown here is derived from an EMBL/GenBank/DDBJ whole genome shotgun (WGS) entry which is preliminary data.</text>
</comment>
<feature type="domain" description="2EXR" evidence="1">
    <location>
        <begin position="7"/>
        <end position="88"/>
    </location>
</feature>
<proteinExistence type="predicted"/>
<evidence type="ECO:0000259" key="1">
    <source>
        <dbReference type="Pfam" id="PF20150"/>
    </source>
</evidence>
<dbReference type="Pfam" id="PF20150">
    <property type="entry name" value="2EXR"/>
    <property type="match status" value="1"/>
</dbReference>
<evidence type="ECO:0000313" key="3">
    <source>
        <dbReference type="Proteomes" id="UP001295740"/>
    </source>
</evidence>